<dbReference type="GeneID" id="109407516"/>
<proteinExistence type="predicted"/>
<dbReference type="InterPro" id="IPR052298">
    <property type="entry name" value="ZMYND10"/>
</dbReference>
<organism evidence="1 2">
    <name type="scientific">Aedes albopictus</name>
    <name type="common">Asian tiger mosquito</name>
    <name type="synonym">Stegomyia albopicta</name>
    <dbReference type="NCBI Taxonomy" id="7160"/>
    <lineage>
        <taxon>Eukaryota</taxon>
        <taxon>Metazoa</taxon>
        <taxon>Ecdysozoa</taxon>
        <taxon>Arthropoda</taxon>
        <taxon>Hexapoda</taxon>
        <taxon>Insecta</taxon>
        <taxon>Pterygota</taxon>
        <taxon>Neoptera</taxon>
        <taxon>Endopterygota</taxon>
        <taxon>Diptera</taxon>
        <taxon>Nematocera</taxon>
        <taxon>Culicoidea</taxon>
        <taxon>Culicidae</taxon>
        <taxon>Culicinae</taxon>
        <taxon>Aedini</taxon>
        <taxon>Aedes</taxon>
        <taxon>Stegomyia</taxon>
    </lineage>
</organism>
<dbReference type="EnsemblMetazoa" id="AALFPA23_023366.R34767">
    <property type="protein sequence ID" value="AALFPA23_023366.P34767"/>
    <property type="gene ID" value="AALFPA23_023366"/>
</dbReference>
<dbReference type="PANTHER" id="PTHR13244:SF7">
    <property type="entry name" value="ZINC FINGER MYND DOMAIN-CONTAINING PROTEIN 10"/>
    <property type="match status" value="1"/>
</dbReference>
<dbReference type="PANTHER" id="PTHR13244">
    <property type="entry name" value="ZINC FINGER MYND DOMAIN CONTAINING PROTEIN 10"/>
    <property type="match status" value="1"/>
</dbReference>
<accession>A0ABM2A0Q8</accession>
<evidence type="ECO:0000313" key="1">
    <source>
        <dbReference type="EnsemblMetazoa" id="AALFPA23_023366.P34767"/>
    </source>
</evidence>
<evidence type="ECO:0000313" key="2">
    <source>
        <dbReference type="Proteomes" id="UP000069940"/>
    </source>
</evidence>
<dbReference type="RefSeq" id="XP_019536118.3">
    <property type="nucleotide sequence ID" value="XM_019680573.3"/>
</dbReference>
<name>A0ABM2A0Q8_AEDAL</name>
<dbReference type="Proteomes" id="UP000069940">
    <property type="component" value="Unassembled WGS sequence"/>
</dbReference>
<protein>
    <submittedName>
        <fullName evidence="1">Uncharacterized protein</fullName>
    </submittedName>
</protein>
<reference evidence="1" key="2">
    <citation type="submission" date="2025-05" db="UniProtKB">
        <authorList>
            <consortium name="EnsemblMetazoa"/>
        </authorList>
    </citation>
    <scope>IDENTIFICATION</scope>
    <source>
        <strain evidence="1">Foshan</strain>
    </source>
</reference>
<sequence length="392" mass="44520">MCYLQSESNPTRCKMSYPCAVYPDEVDYFVESLRKFQVADIGSESWFEQNETVLKLTQQASIEASTQQEEVIKEKLLVEGKLPLLVHEAYCALVWRIKVLPKLIDSKDQLPASFVLYSVLYYEVNVVALLETLLFHQTCCEAIGDSALDLIDYCAQALGLLVGYANSKHNDIEDPKALLQEPAIDEFKRMKLEIDFKIGLKCATILSYLMNNLSVLPLSATNRVIKTHDVPCLIAEILHAKPWLRRTGKGFEKFLEGQWTPVYGEDILKVTKDEAQAWFCLYALLFNENAMRNYEATDFRRKEIGKCAGLLNDHVLDQVPVLSQLKQFLCSFQMGSGATGKHQDKLLLDEVPEIKEALLAEAKKAGWKAIIDKHRRIFVELSQEEIGAMAKR</sequence>
<keyword evidence="2" id="KW-1185">Reference proteome</keyword>
<reference evidence="2" key="1">
    <citation type="journal article" date="2015" name="Proc. Natl. Acad. Sci. U.S.A.">
        <title>Genome sequence of the Asian Tiger mosquito, Aedes albopictus, reveals insights into its biology, genetics, and evolution.</title>
        <authorList>
            <person name="Chen X.G."/>
            <person name="Jiang X."/>
            <person name="Gu J."/>
            <person name="Xu M."/>
            <person name="Wu Y."/>
            <person name="Deng Y."/>
            <person name="Zhang C."/>
            <person name="Bonizzoni M."/>
            <person name="Dermauw W."/>
            <person name="Vontas J."/>
            <person name="Armbruster P."/>
            <person name="Huang X."/>
            <person name="Yang Y."/>
            <person name="Zhang H."/>
            <person name="He W."/>
            <person name="Peng H."/>
            <person name="Liu Y."/>
            <person name="Wu K."/>
            <person name="Chen J."/>
            <person name="Lirakis M."/>
            <person name="Topalis P."/>
            <person name="Van Leeuwen T."/>
            <person name="Hall A.B."/>
            <person name="Jiang X."/>
            <person name="Thorpe C."/>
            <person name="Mueller R.L."/>
            <person name="Sun C."/>
            <person name="Waterhouse R.M."/>
            <person name="Yan G."/>
            <person name="Tu Z.J."/>
            <person name="Fang X."/>
            <person name="James A.A."/>
        </authorList>
    </citation>
    <scope>NUCLEOTIDE SEQUENCE [LARGE SCALE GENOMIC DNA]</scope>
    <source>
        <strain evidence="2">Foshan</strain>
    </source>
</reference>